<evidence type="ECO:0000313" key="14">
    <source>
        <dbReference type="Proteomes" id="UP000013776"/>
    </source>
</evidence>
<evidence type="ECO:0000256" key="10">
    <source>
        <dbReference type="HAMAP-Rule" id="MF_03105"/>
    </source>
</evidence>
<keyword evidence="2" id="KW-0813">Transport</keyword>
<dbReference type="GO" id="GO:0015914">
    <property type="term" value="P:phospholipid transport"/>
    <property type="evidence" value="ECO:0007669"/>
    <property type="project" value="TreeGrafter"/>
</dbReference>
<keyword evidence="9 10" id="KW-0472">Membrane</keyword>
<gene>
    <name evidence="10" type="primary">MDM34</name>
    <name evidence="13" type="ORF">TAPDE_002426</name>
</gene>
<evidence type="ECO:0000259" key="12">
    <source>
        <dbReference type="PROSITE" id="PS51847"/>
    </source>
</evidence>
<evidence type="ECO:0000256" key="9">
    <source>
        <dbReference type="ARBA" id="ARBA00023136"/>
    </source>
</evidence>
<dbReference type="Proteomes" id="UP000013776">
    <property type="component" value="Unassembled WGS sequence"/>
</dbReference>
<evidence type="ECO:0000256" key="4">
    <source>
        <dbReference type="ARBA" id="ARBA00022692"/>
    </source>
</evidence>
<evidence type="ECO:0000256" key="5">
    <source>
        <dbReference type="ARBA" id="ARBA00022787"/>
    </source>
</evidence>
<keyword evidence="4 10" id="KW-0812">Transmembrane</keyword>
<dbReference type="GO" id="GO:0007005">
    <property type="term" value="P:mitochondrion organization"/>
    <property type="evidence" value="ECO:0007669"/>
    <property type="project" value="InterPro"/>
</dbReference>
<dbReference type="AlphaFoldDB" id="R4XGC2"/>
<dbReference type="InterPro" id="IPR009346">
    <property type="entry name" value="GRIM-19"/>
</dbReference>
<dbReference type="InterPro" id="IPR031468">
    <property type="entry name" value="SMP_LBD"/>
</dbReference>
<comment type="domain">
    <text evidence="10">Lacks alpha-helical transmembrane segments, suggesting that it resides in the membrane via beta-sheet conformations similar to those predicted for other outer membrane proteins and porin.</text>
</comment>
<accession>R4XGC2</accession>
<comment type="subcellular location">
    <subcellularLocation>
        <location evidence="1">Membrane</location>
    </subcellularLocation>
    <subcellularLocation>
        <location evidence="10">Mitochondrion outer membrane</location>
        <topology evidence="10">Multi-pass membrane protein</topology>
    </subcellularLocation>
    <text evidence="10">The ERMES/MDM complex localizes to a few discrete foci (around 10 per single cell), that represent mitochondria-endoplasmic reticulum junctions. These foci are often found next to mtDNA nucleoids.</text>
</comment>
<sequence length="525" mass="58822">MPSQLPGGTIQDLPPQGGFAPIQYKRNLPARGLRPSYYLLAMGALCTYGFYKLALGMEEKRDLQRERVWSRIYLTPMLQAEADRDTYRRRLAAQSREAEIMKDVKGWDAKGSVYHGRHVEPIAYRPYFDLSMAFNFSWNDFSAGFVRQSQDLLTAALNKGAKPSIIADDITVKELNMGSQPPELELIELGDLAIDEFRGVFRLKYSGDAHLVLQTKVQANPLLNRPTTELPFAPVQMVAADAPLTVPMFLQLSDMKVNGVVILLFTKSKGLSMVFRNDPLDHVLVTSTFDSIPAIRDFLQCQIEKKLRQLFCDELPAIIQTLSFAWTGAKRSPKVRATTLDFAVPAMESRSLGGTGYNTPKSIPHLYRNQSFTGRGQLTPFTPAIAQAIYKSTSLSALDLAERRAKSLSSTSPRVSPKKSHKRHSIIRLNVHETPTEKETVESDTRETTSYFAKDAPVSPAAPMKKNKHITLTPIAEKSEKSPRTPNMTEQQKVRLMQQLLHKKLNEDRRSSGAGLEDDITKLVI</sequence>
<keyword evidence="14" id="KW-1185">Reference proteome</keyword>
<dbReference type="STRING" id="1097556.R4XGC2"/>
<dbReference type="HAMAP" id="MF_03105">
    <property type="entry name" value="Mdm34"/>
    <property type="match status" value="1"/>
</dbReference>
<comment type="similarity">
    <text evidence="10">Belongs to the MDM34 family.</text>
</comment>
<dbReference type="PANTHER" id="PTHR28185">
    <property type="entry name" value="MITOCHONDRIAL DISTRIBUTION AND MORPHOLOGY PROTEIN 34"/>
    <property type="match status" value="1"/>
</dbReference>
<keyword evidence="5 10" id="KW-1000">Mitochondrion outer membrane</keyword>
<comment type="caution">
    <text evidence="13">The sequence shown here is derived from an EMBL/GenBank/DDBJ whole genome shotgun (WGS) entry which is preliminary data.</text>
</comment>
<evidence type="ECO:0000256" key="8">
    <source>
        <dbReference type="ARBA" id="ARBA00023128"/>
    </source>
</evidence>
<keyword evidence="3 10" id="KW-1134">Transmembrane beta strand</keyword>
<dbReference type="GO" id="GO:0008289">
    <property type="term" value="F:lipid binding"/>
    <property type="evidence" value="ECO:0007669"/>
    <property type="project" value="UniProtKB-KW"/>
</dbReference>
<keyword evidence="6" id="KW-0445">Lipid transport</keyword>
<dbReference type="OrthoDB" id="17927at2759"/>
<evidence type="ECO:0000256" key="7">
    <source>
        <dbReference type="ARBA" id="ARBA00023121"/>
    </source>
</evidence>
<dbReference type="eggNOG" id="KOG3300">
    <property type="taxonomic scope" value="Eukaryota"/>
</dbReference>
<evidence type="ECO:0000256" key="1">
    <source>
        <dbReference type="ARBA" id="ARBA00004370"/>
    </source>
</evidence>
<dbReference type="VEuPathDB" id="FungiDB:TAPDE_002426"/>
<dbReference type="EMBL" id="CAHR02000084">
    <property type="protein sequence ID" value="CCG82429.1"/>
    <property type="molecule type" value="Genomic_DNA"/>
</dbReference>
<keyword evidence="8 10" id="KW-0496">Mitochondrion</keyword>
<reference evidence="13 14" key="1">
    <citation type="journal article" date="2013" name="MBio">
        <title>Genome sequencing of the plant pathogen Taphrina deformans, the causal agent of peach leaf curl.</title>
        <authorList>
            <person name="Cisse O.H."/>
            <person name="Almeida J.M.G.C.F."/>
            <person name="Fonseca A."/>
            <person name="Kumar A.A."/>
            <person name="Salojaervi J."/>
            <person name="Overmyer K."/>
            <person name="Hauser P.M."/>
            <person name="Pagni M."/>
        </authorList>
    </citation>
    <scope>NUCLEOTIDE SEQUENCE [LARGE SCALE GENOMIC DNA]</scope>
    <source>
        <strain evidence="14">PYCC 5710 / ATCC 11124 / CBS 356.35 / IMI 108563 / JCM 9778 / NBRC 8474</strain>
    </source>
</reference>
<dbReference type="Pfam" id="PF06212">
    <property type="entry name" value="GRIM-19"/>
    <property type="match status" value="1"/>
</dbReference>
<dbReference type="PANTHER" id="PTHR28185:SF1">
    <property type="entry name" value="MITOCHONDRIAL DISTRIBUTION AND MORPHOLOGY PROTEIN 34"/>
    <property type="match status" value="1"/>
</dbReference>
<feature type="domain" description="SMP-LTD" evidence="12">
    <location>
        <begin position="132"/>
        <end position="324"/>
    </location>
</feature>
<evidence type="ECO:0000256" key="6">
    <source>
        <dbReference type="ARBA" id="ARBA00023055"/>
    </source>
</evidence>
<dbReference type="InterPro" id="IPR027536">
    <property type="entry name" value="MDM34"/>
</dbReference>
<proteinExistence type="inferred from homology"/>
<dbReference type="InterPro" id="IPR058825">
    <property type="entry name" value="MDM34_N"/>
</dbReference>
<dbReference type="PROSITE" id="PS51847">
    <property type="entry name" value="SMP"/>
    <property type="match status" value="1"/>
</dbReference>
<dbReference type="GO" id="GO:0032865">
    <property type="term" value="C:ERMES complex"/>
    <property type="evidence" value="ECO:0007669"/>
    <property type="project" value="UniProtKB-UniRule"/>
</dbReference>
<evidence type="ECO:0000313" key="13">
    <source>
        <dbReference type="EMBL" id="CCG82429.1"/>
    </source>
</evidence>
<comment type="subunit">
    <text evidence="10">Component of the ER-mitochondria encounter structure (ERMES) or MDM complex, composed of MMM1, MDM10, MDM12 and MDM34.</text>
</comment>
<protein>
    <recommendedName>
        <fullName evidence="10">Mitochondrial distribution and morphology protein 34</fullName>
    </recommendedName>
</protein>
<comment type="function">
    <text evidence="10">Component of the ERMES/MDM complex, which serves as a molecular tether to connect the endoplasmic reticulum (ER) and mitochondria. Components of this complex are involved in the control of mitochondrial shape and protein biogenesis, and function in nonvesicular lipid trafficking between the ER and mitochondria. MDM34 is required for the interaction of the ER-resident membrane protein MMM1 and the outer mitochondrial membrane-resident beta-barrel protein MDM10.</text>
</comment>
<dbReference type="CDD" id="cd21673">
    <property type="entry name" value="SMP_Mdm34"/>
    <property type="match status" value="1"/>
</dbReference>
<feature type="region of interest" description="Disordered" evidence="11">
    <location>
        <begin position="405"/>
        <end position="424"/>
    </location>
</feature>
<evidence type="ECO:0000256" key="3">
    <source>
        <dbReference type="ARBA" id="ARBA00022452"/>
    </source>
</evidence>
<evidence type="ECO:0000256" key="11">
    <source>
        <dbReference type="SAM" id="MobiDB-lite"/>
    </source>
</evidence>
<evidence type="ECO:0000256" key="2">
    <source>
        <dbReference type="ARBA" id="ARBA00022448"/>
    </source>
</evidence>
<keyword evidence="7" id="KW-0446">Lipid-binding</keyword>
<organism evidence="13 14">
    <name type="scientific">Taphrina deformans (strain PYCC 5710 / ATCC 11124 / CBS 356.35 / IMI 108563 / JCM 9778 / NBRC 8474)</name>
    <name type="common">Peach leaf curl fungus</name>
    <name type="synonym">Lalaria deformans</name>
    <dbReference type="NCBI Taxonomy" id="1097556"/>
    <lineage>
        <taxon>Eukaryota</taxon>
        <taxon>Fungi</taxon>
        <taxon>Dikarya</taxon>
        <taxon>Ascomycota</taxon>
        <taxon>Taphrinomycotina</taxon>
        <taxon>Taphrinomycetes</taxon>
        <taxon>Taphrinales</taxon>
        <taxon>Taphrinaceae</taxon>
        <taxon>Taphrina</taxon>
    </lineage>
</organism>
<dbReference type="GO" id="GO:1990456">
    <property type="term" value="P:mitochondrion-endoplasmic reticulum membrane tethering"/>
    <property type="evidence" value="ECO:0007669"/>
    <property type="project" value="TreeGrafter"/>
</dbReference>
<dbReference type="Pfam" id="PF26545">
    <property type="entry name" value="Mdm34_N"/>
    <property type="match status" value="1"/>
</dbReference>
<name>R4XGC2_TAPDE</name>